<dbReference type="Pfam" id="PF00004">
    <property type="entry name" value="AAA"/>
    <property type="match status" value="1"/>
</dbReference>
<evidence type="ECO:0000256" key="7">
    <source>
        <dbReference type="ARBA" id="ARBA00022840"/>
    </source>
</evidence>
<name>A0AAN7YJR8_9PEZI</name>
<dbReference type="EMBL" id="JAVRRL010000002">
    <property type="protein sequence ID" value="KAK5118339.1"/>
    <property type="molecule type" value="Genomic_DNA"/>
</dbReference>
<sequence>MPPPPPPPPPPPLPPPPSFPGAGLATSGLGRIQSMQHLFWQTSLAMGTESPEKVTTNFINALRSTGPLVNTLITLTVPWTMLAAALYRYEFIYWTLANAKSYLESYFYATVSIPVAHQLHGKVLQWMMGELPQYYVRSQALVAPDQNQAHTYLGERRRRGRPHHYHHQFQEAEEEVPDESLLFLPAAGAYAVYFNGYRMTLERVQTDGNGYYFARDQPQPGLVISCLSLWAGVQPIKEFLDFVEAEAVAARENFTTIYRPVPAPSLGWDGGVSRPSRTLDAVTLDAGLKEALIRDVEAYLHPKTKRYYANRGIPWRRGYLFWGPPGTGKTSLATALAGHFDLNVYMVSLSSQTLNDHGLDTLFTQLPQKCIVLLEDIDSAGVRRETMAAPATEKRRRRAVMPPLAVWEDGPLAMHDAEPDGVTLSGLLNCLDGVRAAEGRVLIMTTNNPESLDAALIRRGRIDQKVYFGCASRETSVKLFMQIFCKTAEELLEDEEAQSAVVVAGLAEAFAASFAENAFTPAEVQGFLIDQRADPEKAVERAGEYFAQMSRNKFAGLNVSVVQGAGGVGDDCVAACVREGEASTRDLVIEDRRDEDLGAEDEDSDDQTTVSEDQSAKDQTTKSEDNDDAQAARRDSVPAGMLTPESDHDSGEEKTPRDVSTPSLTGR</sequence>
<feature type="domain" description="AAA+ ATPase" evidence="14">
    <location>
        <begin position="315"/>
        <end position="473"/>
    </location>
</feature>
<evidence type="ECO:0000256" key="2">
    <source>
        <dbReference type="ARBA" id="ARBA00007448"/>
    </source>
</evidence>
<comment type="subcellular location">
    <subcellularLocation>
        <location evidence="1">Mitochondrion inner membrane</location>
        <topology evidence="1">Single-pass membrane protein</topology>
    </subcellularLocation>
</comment>
<evidence type="ECO:0000256" key="4">
    <source>
        <dbReference type="ARBA" id="ARBA00022741"/>
    </source>
</evidence>
<evidence type="ECO:0000256" key="8">
    <source>
        <dbReference type="ARBA" id="ARBA00022989"/>
    </source>
</evidence>
<dbReference type="SMART" id="SM01024">
    <property type="entry name" value="BCS1_N"/>
    <property type="match status" value="1"/>
</dbReference>
<feature type="compositionally biased region" description="Acidic residues" evidence="13">
    <location>
        <begin position="597"/>
        <end position="606"/>
    </location>
</feature>
<gene>
    <name evidence="16" type="ORF">LTR62_002852</name>
</gene>
<dbReference type="SMART" id="SM00382">
    <property type="entry name" value="AAA"/>
    <property type="match status" value="1"/>
</dbReference>
<dbReference type="InterPro" id="IPR003593">
    <property type="entry name" value="AAA+_ATPase"/>
</dbReference>
<evidence type="ECO:0000259" key="15">
    <source>
        <dbReference type="SMART" id="SM01024"/>
    </source>
</evidence>
<dbReference type="Proteomes" id="UP001310890">
    <property type="component" value="Unassembled WGS sequence"/>
</dbReference>
<comment type="similarity">
    <text evidence="2">Belongs to the AAA ATPase family. BCS1 subfamily.</text>
</comment>
<dbReference type="GO" id="GO:0005524">
    <property type="term" value="F:ATP binding"/>
    <property type="evidence" value="ECO:0007669"/>
    <property type="project" value="UniProtKB-KW"/>
</dbReference>
<proteinExistence type="inferred from homology"/>
<evidence type="ECO:0000256" key="1">
    <source>
        <dbReference type="ARBA" id="ARBA00004434"/>
    </source>
</evidence>
<evidence type="ECO:0000256" key="10">
    <source>
        <dbReference type="ARBA" id="ARBA00023136"/>
    </source>
</evidence>
<keyword evidence="9" id="KW-0496">Mitochondrion</keyword>
<feature type="compositionally biased region" description="Basic and acidic residues" evidence="13">
    <location>
        <begin position="587"/>
        <end position="596"/>
    </location>
</feature>
<feature type="compositionally biased region" description="Basic and acidic residues" evidence="13">
    <location>
        <begin position="645"/>
        <end position="657"/>
    </location>
</feature>
<evidence type="ECO:0000313" key="17">
    <source>
        <dbReference type="Proteomes" id="UP001310890"/>
    </source>
</evidence>
<evidence type="ECO:0000256" key="5">
    <source>
        <dbReference type="ARBA" id="ARBA00022792"/>
    </source>
</evidence>
<feature type="compositionally biased region" description="Basic and acidic residues" evidence="13">
    <location>
        <begin position="614"/>
        <end position="636"/>
    </location>
</feature>
<dbReference type="Gene3D" id="3.40.50.300">
    <property type="entry name" value="P-loop containing nucleotide triphosphate hydrolases"/>
    <property type="match status" value="1"/>
</dbReference>
<feature type="region of interest" description="Disordered" evidence="13">
    <location>
        <begin position="587"/>
        <end position="667"/>
    </location>
</feature>
<keyword evidence="4 12" id="KW-0547">Nucleotide-binding</keyword>
<evidence type="ECO:0000256" key="6">
    <source>
        <dbReference type="ARBA" id="ARBA00022801"/>
    </source>
</evidence>
<accession>A0AAN7YJR8</accession>
<dbReference type="InterPro" id="IPR014851">
    <property type="entry name" value="BCS1_N"/>
</dbReference>
<dbReference type="InterPro" id="IPR057495">
    <property type="entry name" value="AAA_lid_BCS1"/>
</dbReference>
<evidence type="ECO:0000256" key="11">
    <source>
        <dbReference type="ARBA" id="ARBA00048778"/>
    </source>
</evidence>
<keyword evidence="3" id="KW-0812">Transmembrane</keyword>
<organism evidence="16 17">
    <name type="scientific">Meristemomyces frigidus</name>
    <dbReference type="NCBI Taxonomy" id="1508187"/>
    <lineage>
        <taxon>Eukaryota</taxon>
        <taxon>Fungi</taxon>
        <taxon>Dikarya</taxon>
        <taxon>Ascomycota</taxon>
        <taxon>Pezizomycotina</taxon>
        <taxon>Dothideomycetes</taxon>
        <taxon>Dothideomycetidae</taxon>
        <taxon>Mycosphaerellales</taxon>
        <taxon>Teratosphaeriaceae</taxon>
        <taxon>Meristemomyces</taxon>
    </lineage>
</organism>
<evidence type="ECO:0000313" key="16">
    <source>
        <dbReference type="EMBL" id="KAK5118339.1"/>
    </source>
</evidence>
<protein>
    <submittedName>
        <fullName evidence="16">Uncharacterized protein</fullName>
    </submittedName>
</protein>
<dbReference type="GO" id="GO:0005743">
    <property type="term" value="C:mitochondrial inner membrane"/>
    <property type="evidence" value="ECO:0007669"/>
    <property type="project" value="UniProtKB-SubCell"/>
</dbReference>
<comment type="catalytic activity">
    <reaction evidence="11">
        <text>ATP + H2O = ADP + phosphate + H(+)</text>
        <dbReference type="Rhea" id="RHEA:13065"/>
        <dbReference type="ChEBI" id="CHEBI:15377"/>
        <dbReference type="ChEBI" id="CHEBI:15378"/>
        <dbReference type="ChEBI" id="CHEBI:30616"/>
        <dbReference type="ChEBI" id="CHEBI:43474"/>
        <dbReference type="ChEBI" id="CHEBI:456216"/>
    </reaction>
    <physiologicalReaction direction="left-to-right" evidence="11">
        <dbReference type="Rhea" id="RHEA:13066"/>
    </physiologicalReaction>
</comment>
<dbReference type="InterPro" id="IPR003959">
    <property type="entry name" value="ATPase_AAA_core"/>
</dbReference>
<keyword evidence="5" id="KW-0999">Mitochondrion inner membrane</keyword>
<comment type="caution">
    <text evidence="16">The sequence shown here is derived from an EMBL/GenBank/DDBJ whole genome shotgun (WGS) entry which is preliminary data.</text>
</comment>
<evidence type="ECO:0000256" key="13">
    <source>
        <dbReference type="SAM" id="MobiDB-lite"/>
    </source>
</evidence>
<dbReference type="PANTHER" id="PTHR23070">
    <property type="entry name" value="BCS1 AAA-TYPE ATPASE"/>
    <property type="match status" value="1"/>
</dbReference>
<dbReference type="PROSITE" id="PS00674">
    <property type="entry name" value="AAA"/>
    <property type="match status" value="1"/>
</dbReference>
<evidence type="ECO:0000256" key="9">
    <source>
        <dbReference type="ARBA" id="ARBA00023128"/>
    </source>
</evidence>
<dbReference type="Pfam" id="PF08740">
    <property type="entry name" value="BCS1_N"/>
    <property type="match status" value="1"/>
</dbReference>
<dbReference type="AlphaFoldDB" id="A0AAN7YJR8"/>
<reference evidence="16" key="1">
    <citation type="submission" date="2023-08" db="EMBL/GenBank/DDBJ databases">
        <title>Black Yeasts Isolated from many extreme environments.</title>
        <authorList>
            <person name="Coleine C."/>
            <person name="Stajich J.E."/>
            <person name="Selbmann L."/>
        </authorList>
    </citation>
    <scope>NUCLEOTIDE SEQUENCE</scope>
    <source>
        <strain evidence="16">CCFEE 5401</strain>
    </source>
</reference>
<dbReference type="GO" id="GO:0016887">
    <property type="term" value="F:ATP hydrolysis activity"/>
    <property type="evidence" value="ECO:0007669"/>
    <property type="project" value="InterPro"/>
</dbReference>
<dbReference type="Pfam" id="PF25426">
    <property type="entry name" value="AAA_lid_BCS1"/>
    <property type="match status" value="1"/>
</dbReference>
<evidence type="ECO:0000256" key="12">
    <source>
        <dbReference type="RuleBase" id="RU003651"/>
    </source>
</evidence>
<evidence type="ECO:0000259" key="14">
    <source>
        <dbReference type="SMART" id="SM00382"/>
    </source>
</evidence>
<dbReference type="SUPFAM" id="SSF101447">
    <property type="entry name" value="Formin homology 2 domain (FH2 domain)"/>
    <property type="match status" value="1"/>
</dbReference>
<keyword evidence="8" id="KW-1133">Transmembrane helix</keyword>
<dbReference type="InterPro" id="IPR003960">
    <property type="entry name" value="ATPase_AAA_CS"/>
</dbReference>
<dbReference type="InterPro" id="IPR050747">
    <property type="entry name" value="Mitochondrial_chaperone_BCS1"/>
</dbReference>
<dbReference type="InterPro" id="IPR027417">
    <property type="entry name" value="P-loop_NTPase"/>
</dbReference>
<evidence type="ECO:0000256" key="3">
    <source>
        <dbReference type="ARBA" id="ARBA00022692"/>
    </source>
</evidence>
<keyword evidence="10" id="KW-0472">Membrane</keyword>
<dbReference type="SUPFAM" id="SSF52540">
    <property type="entry name" value="P-loop containing nucleoside triphosphate hydrolases"/>
    <property type="match status" value="1"/>
</dbReference>
<keyword evidence="7 12" id="KW-0067">ATP-binding</keyword>
<keyword evidence="6" id="KW-0378">Hydrolase</keyword>
<feature type="domain" description="BCS1 N-terminal" evidence="15">
    <location>
        <begin position="81"/>
        <end position="282"/>
    </location>
</feature>
<feature type="compositionally biased region" description="Polar residues" evidence="13">
    <location>
        <begin position="658"/>
        <end position="667"/>
    </location>
</feature>